<dbReference type="InterPro" id="IPR016181">
    <property type="entry name" value="Acyl_CoA_acyltransferase"/>
</dbReference>
<dbReference type="RefSeq" id="WP_191697011.1">
    <property type="nucleotide sequence ID" value="NZ_JACSQO010000003.1"/>
</dbReference>
<dbReference type="PANTHER" id="PTHR43617">
    <property type="entry name" value="L-AMINO ACID N-ACETYLTRANSFERASE"/>
    <property type="match status" value="1"/>
</dbReference>
<dbReference type="InterPro" id="IPR050276">
    <property type="entry name" value="MshD_Acetyltransferase"/>
</dbReference>
<sequence>MKVIPWEASRLEEMVKLWNKELGEEYPMRQKLFNQNSLEDKNVLEDGCAMAVDEQNNLIGFIIAKKWQEQVDIKMDSKRGWIQVLLVDKNYRNKGVGTKLLGKAEETLRDNGIEEIQLGGDPFHYFSGVPLQYEETQQWAEKKGYLKRIDTYDLINHLSKNYSMPEDNTVSYSILQAEEKEEFLTFLNKSFPGRWEYEAIKYFESKGSGREFVVLKKNGGIIGFCRINDDASPTIAQNVYWSPSFTTKVGGIGPLGVDSSEQKQGYGLGIVQAAIVILQERKIETIIIDWTILVDFYKKLDFDIWKTYGIYLKDLTSEK</sequence>
<dbReference type="CDD" id="cd04301">
    <property type="entry name" value="NAT_SF"/>
    <property type="match status" value="2"/>
</dbReference>
<organism evidence="2 3">
    <name type="scientific">Psychrobacillus faecigallinarum</name>
    <dbReference type="NCBI Taxonomy" id="2762235"/>
    <lineage>
        <taxon>Bacteria</taxon>
        <taxon>Bacillati</taxon>
        <taxon>Bacillota</taxon>
        <taxon>Bacilli</taxon>
        <taxon>Bacillales</taxon>
        <taxon>Bacillaceae</taxon>
        <taxon>Psychrobacillus</taxon>
    </lineage>
</organism>
<evidence type="ECO:0000313" key="3">
    <source>
        <dbReference type="Proteomes" id="UP000640786"/>
    </source>
</evidence>
<dbReference type="InterPro" id="IPR000182">
    <property type="entry name" value="GNAT_dom"/>
</dbReference>
<dbReference type="Proteomes" id="UP000640786">
    <property type="component" value="Unassembled WGS sequence"/>
</dbReference>
<feature type="domain" description="N-acetyltransferase" evidence="1">
    <location>
        <begin position="170"/>
        <end position="316"/>
    </location>
</feature>
<feature type="domain" description="N-acetyltransferase" evidence="1">
    <location>
        <begin position="1"/>
        <end position="165"/>
    </location>
</feature>
<dbReference type="SUPFAM" id="SSF55729">
    <property type="entry name" value="Acyl-CoA N-acyltransferases (Nat)"/>
    <property type="match status" value="2"/>
</dbReference>
<proteinExistence type="predicted"/>
<accession>A0ABR8R8U6</accession>
<reference evidence="2 3" key="1">
    <citation type="submission" date="2020-08" db="EMBL/GenBank/DDBJ databases">
        <title>A Genomic Blueprint of the Chicken Gut Microbiome.</title>
        <authorList>
            <person name="Gilroy R."/>
            <person name="Ravi A."/>
            <person name="Getino M."/>
            <person name="Pursley I."/>
            <person name="Horton D.L."/>
            <person name="Alikhan N.-F."/>
            <person name="Baker D."/>
            <person name="Gharbi K."/>
            <person name="Hall N."/>
            <person name="Watson M."/>
            <person name="Adriaenssens E.M."/>
            <person name="Foster-Nyarko E."/>
            <person name="Jarju S."/>
            <person name="Secka A."/>
            <person name="Antonio M."/>
            <person name="Oren A."/>
            <person name="Chaudhuri R."/>
            <person name="La Ragione R.M."/>
            <person name="Hildebrand F."/>
            <person name="Pallen M.J."/>
        </authorList>
    </citation>
    <scope>NUCLEOTIDE SEQUENCE [LARGE SCALE GENOMIC DNA]</scope>
    <source>
        <strain evidence="2 3">Sa2BUA9</strain>
    </source>
</reference>
<evidence type="ECO:0000313" key="2">
    <source>
        <dbReference type="EMBL" id="MBD7944223.1"/>
    </source>
</evidence>
<comment type="caution">
    <text evidence="2">The sequence shown here is derived from an EMBL/GenBank/DDBJ whole genome shotgun (WGS) entry which is preliminary data.</text>
</comment>
<dbReference type="Pfam" id="PF00583">
    <property type="entry name" value="Acetyltransf_1"/>
    <property type="match status" value="2"/>
</dbReference>
<dbReference type="PROSITE" id="PS51186">
    <property type="entry name" value="GNAT"/>
    <property type="match status" value="2"/>
</dbReference>
<gene>
    <name evidence="2" type="ORF">H9650_08840</name>
</gene>
<protein>
    <submittedName>
        <fullName evidence="2">GNAT family N-acetyltransferase</fullName>
    </submittedName>
</protein>
<dbReference type="PANTHER" id="PTHR43617:SF34">
    <property type="entry name" value="PUTATIVE-RELATED"/>
    <property type="match status" value="1"/>
</dbReference>
<keyword evidence="3" id="KW-1185">Reference proteome</keyword>
<name>A0ABR8R8U6_9BACI</name>
<dbReference type="Gene3D" id="3.40.630.30">
    <property type="match status" value="2"/>
</dbReference>
<evidence type="ECO:0000259" key="1">
    <source>
        <dbReference type="PROSITE" id="PS51186"/>
    </source>
</evidence>
<dbReference type="EMBL" id="JACSQO010000003">
    <property type="protein sequence ID" value="MBD7944223.1"/>
    <property type="molecule type" value="Genomic_DNA"/>
</dbReference>